<dbReference type="RefSeq" id="XP_008078140.1">
    <property type="nucleotide sequence ID" value="XM_008079949.1"/>
</dbReference>
<feature type="transmembrane region" description="Helical" evidence="6">
    <location>
        <begin position="284"/>
        <end position="306"/>
    </location>
</feature>
<dbReference type="PANTHER" id="PTHR23507">
    <property type="entry name" value="ZGC:174356"/>
    <property type="match status" value="1"/>
</dbReference>
<feature type="region of interest" description="Disordered" evidence="5">
    <location>
        <begin position="1"/>
        <end position="66"/>
    </location>
</feature>
<dbReference type="HOGENOM" id="CLU_017517_0_0_1"/>
<evidence type="ECO:0000313" key="9">
    <source>
        <dbReference type="Proteomes" id="UP000016922"/>
    </source>
</evidence>
<evidence type="ECO:0000313" key="8">
    <source>
        <dbReference type="EMBL" id="EPE35153.1"/>
    </source>
</evidence>
<dbReference type="GeneID" id="19469894"/>
<evidence type="ECO:0000256" key="4">
    <source>
        <dbReference type="ARBA" id="ARBA00023136"/>
    </source>
</evidence>
<proteinExistence type="predicted"/>
<evidence type="ECO:0000256" key="5">
    <source>
        <dbReference type="SAM" id="MobiDB-lite"/>
    </source>
</evidence>
<dbReference type="SUPFAM" id="SSF103473">
    <property type="entry name" value="MFS general substrate transporter"/>
    <property type="match status" value="1"/>
</dbReference>
<evidence type="ECO:0000256" key="6">
    <source>
        <dbReference type="SAM" id="Phobius"/>
    </source>
</evidence>
<evidence type="ECO:0000256" key="1">
    <source>
        <dbReference type="ARBA" id="ARBA00004141"/>
    </source>
</evidence>
<reference evidence="8 9" key="1">
    <citation type="journal article" date="2013" name="BMC Genomics">
        <title>Genomics-driven discovery of the pneumocandin biosynthetic gene cluster in the fungus Glarea lozoyensis.</title>
        <authorList>
            <person name="Chen L."/>
            <person name="Yue Q."/>
            <person name="Zhang X."/>
            <person name="Xiang M."/>
            <person name="Wang C."/>
            <person name="Li S."/>
            <person name="Che Y."/>
            <person name="Ortiz-Lopez F.J."/>
            <person name="Bills G.F."/>
            <person name="Liu X."/>
            <person name="An Z."/>
        </authorList>
    </citation>
    <scope>NUCLEOTIDE SEQUENCE [LARGE SCALE GENOMIC DNA]</scope>
    <source>
        <strain evidence="9">ATCC 20868 / MF5171</strain>
    </source>
</reference>
<name>S3E9Z2_GLAL2</name>
<keyword evidence="2 6" id="KW-0812">Transmembrane</keyword>
<feature type="transmembrane region" description="Helical" evidence="6">
    <location>
        <begin position="516"/>
        <end position="540"/>
    </location>
</feature>
<feature type="transmembrane region" description="Helical" evidence="6">
    <location>
        <begin position="86"/>
        <end position="105"/>
    </location>
</feature>
<gene>
    <name evidence="8" type="ORF">GLAREA_10849</name>
</gene>
<keyword evidence="9" id="KW-1185">Reference proteome</keyword>
<feature type="transmembrane region" description="Helical" evidence="6">
    <location>
        <begin position="255"/>
        <end position="278"/>
    </location>
</feature>
<feature type="transmembrane region" description="Helical" evidence="6">
    <location>
        <begin position="367"/>
        <end position="391"/>
    </location>
</feature>
<feature type="domain" description="Major facilitator superfamily (MFS) profile" evidence="7">
    <location>
        <begin position="85"/>
        <end position="573"/>
    </location>
</feature>
<organism evidence="8 9">
    <name type="scientific">Glarea lozoyensis (strain ATCC 20868 / MF5171)</name>
    <dbReference type="NCBI Taxonomy" id="1116229"/>
    <lineage>
        <taxon>Eukaryota</taxon>
        <taxon>Fungi</taxon>
        <taxon>Dikarya</taxon>
        <taxon>Ascomycota</taxon>
        <taxon>Pezizomycotina</taxon>
        <taxon>Leotiomycetes</taxon>
        <taxon>Helotiales</taxon>
        <taxon>Helotiaceae</taxon>
        <taxon>Glarea</taxon>
    </lineage>
</organism>
<dbReference type="AlphaFoldDB" id="S3E9Z2"/>
<evidence type="ECO:0000256" key="2">
    <source>
        <dbReference type="ARBA" id="ARBA00022692"/>
    </source>
</evidence>
<comment type="subcellular location">
    <subcellularLocation>
        <location evidence="1">Membrane</location>
        <topology evidence="1">Multi-pass membrane protein</topology>
    </subcellularLocation>
</comment>
<evidence type="ECO:0000256" key="3">
    <source>
        <dbReference type="ARBA" id="ARBA00022989"/>
    </source>
</evidence>
<dbReference type="OMA" id="NPQCQIP"/>
<dbReference type="KEGG" id="glz:GLAREA_10849"/>
<dbReference type="STRING" id="1116229.S3E9Z2"/>
<feature type="transmembrane region" description="Helical" evidence="6">
    <location>
        <begin position="158"/>
        <end position="177"/>
    </location>
</feature>
<keyword evidence="3 6" id="KW-1133">Transmembrane helix</keyword>
<keyword evidence="4 6" id="KW-0472">Membrane</keyword>
<feature type="transmembrane region" description="Helical" evidence="6">
    <location>
        <begin position="220"/>
        <end position="243"/>
    </location>
</feature>
<accession>S3E9Z2</accession>
<feature type="transmembrane region" description="Helical" evidence="6">
    <location>
        <begin position="546"/>
        <end position="568"/>
    </location>
</feature>
<feature type="compositionally biased region" description="Basic and acidic residues" evidence="5">
    <location>
        <begin position="51"/>
        <end position="64"/>
    </location>
</feature>
<dbReference type="GO" id="GO:0016020">
    <property type="term" value="C:membrane"/>
    <property type="evidence" value="ECO:0007669"/>
    <property type="project" value="UniProtKB-SubCell"/>
</dbReference>
<evidence type="ECO:0000259" key="7">
    <source>
        <dbReference type="PROSITE" id="PS50850"/>
    </source>
</evidence>
<dbReference type="Proteomes" id="UP000016922">
    <property type="component" value="Unassembled WGS sequence"/>
</dbReference>
<dbReference type="InterPro" id="IPR020846">
    <property type="entry name" value="MFS_dom"/>
</dbReference>
<dbReference type="Gene3D" id="1.20.1250.20">
    <property type="entry name" value="MFS general substrate transporter like domains"/>
    <property type="match status" value="1"/>
</dbReference>
<sequence length="604" mass="66086">MTHENESPPPEYDGDTSRRTWGAERSLSRSLKKDGPLIAGEASPLLGSGSRDGDEFPPENRRDEEQAEWEGMVDFQHLPWWRTPSIYWLVPSFFLYALAFGGIIVPKINLILELICWEYYLELSKGDPAMNPTLLFGDGGGSEQCRHNPDIQAIVTKFTLLLTVIIGALSAVMSPKIGALSDRNGRVKLLVITSLGGFMTEVITILAYKYPEAVNYKWLLAGAIFEGFCGSFTAGFAVTHAYAADCTAPPKRSVAFGYFHACLFSGIALGPMAVAAILRSGGTLIMVFYIALGIHTFFMLFVLFVVPESLSKKRQEIAQEKYRAGRGSDAADGYTWKWALKSANILSPLTILWPTGPGTSSRLRANLILLSIVDTTIFGVAMGALNVLVLYTGYAFDWKTEDTSVFISEVNVIRVFGLLVILPSLNYLVRRRRQYTQRRDSGFVSADPTSGSDLFDLSIIRVAIFLEVAGYFGYATATTGQMFVASGVLAALGGIASPTLQASLTKHVPQDQIGQLLGATGLLHALARIIAPTIFGLIYAKTVATVPSTVFIVLTSFFVVAFFFSWFIRPHVYIEDQSTSTTTPETVNPVYDPDVLVDEEITGN</sequence>
<dbReference type="EMBL" id="KE145355">
    <property type="protein sequence ID" value="EPE35153.1"/>
    <property type="molecule type" value="Genomic_DNA"/>
</dbReference>
<dbReference type="InterPro" id="IPR011701">
    <property type="entry name" value="MFS"/>
</dbReference>
<dbReference type="Pfam" id="PF07690">
    <property type="entry name" value="MFS_1"/>
    <property type="match status" value="2"/>
</dbReference>
<dbReference type="PROSITE" id="PS50850">
    <property type="entry name" value="MFS"/>
    <property type="match status" value="1"/>
</dbReference>
<dbReference type="PANTHER" id="PTHR23507:SF40">
    <property type="entry name" value="TETRACYCLINE-EFFLUX TRANSPORTER"/>
    <property type="match status" value="1"/>
</dbReference>
<feature type="transmembrane region" description="Helical" evidence="6">
    <location>
        <begin position="411"/>
        <end position="429"/>
    </location>
</feature>
<dbReference type="GO" id="GO:0022857">
    <property type="term" value="F:transmembrane transporter activity"/>
    <property type="evidence" value="ECO:0007669"/>
    <property type="project" value="InterPro"/>
</dbReference>
<protein>
    <submittedName>
        <fullName evidence="8">MFS general substrate transporter</fullName>
    </submittedName>
</protein>
<dbReference type="eggNOG" id="KOG2816">
    <property type="taxonomic scope" value="Eukaryota"/>
</dbReference>
<feature type="transmembrane region" description="Helical" evidence="6">
    <location>
        <begin position="189"/>
        <end position="208"/>
    </location>
</feature>
<dbReference type="OrthoDB" id="3026777at2759"/>
<feature type="transmembrane region" description="Helical" evidence="6">
    <location>
        <begin position="483"/>
        <end position="504"/>
    </location>
</feature>
<dbReference type="InterPro" id="IPR036259">
    <property type="entry name" value="MFS_trans_sf"/>
</dbReference>